<proteinExistence type="predicted"/>
<evidence type="ECO:0000313" key="2">
    <source>
        <dbReference type="Proteomes" id="UP000009328"/>
    </source>
</evidence>
<sequence>MFNITQRVIRAPLATRQLSNISKYSEIPNTYNKKTSSWKPKHKNPKGLIYHPAPSVSSPTIETPDLFLPQNDPRKGLNFGEINPIDIQNAPALSIPKIKNYILKPEDVEEIQRLRLGEPYKYTKKVLAEMFKVSELTISLVSNQSKERSKDMNNRLEIIKDGWSKGRKFARSERVKRQAYWYRNE</sequence>
<evidence type="ECO:0000313" key="1">
    <source>
        <dbReference type="EMBL" id="CCH43257.1"/>
    </source>
</evidence>
<dbReference type="InParanoid" id="K0KM45"/>
<dbReference type="eggNOG" id="ENOG502S0A4">
    <property type="taxonomic scope" value="Eukaryota"/>
</dbReference>
<accession>K0KM45</accession>
<dbReference type="AlphaFoldDB" id="K0KM45"/>
<dbReference type="Pfam" id="PF12824">
    <property type="entry name" value="MRP-L20"/>
    <property type="match status" value="1"/>
</dbReference>
<name>K0KM45_WICCF</name>
<dbReference type="PANTHER" id="PTHR28266">
    <property type="entry name" value="54S RIBOSOMAL PROTEIN L20, MITOCHONDRIAL"/>
    <property type="match status" value="1"/>
</dbReference>
<comment type="caution">
    <text evidence="1">The sequence shown here is derived from an EMBL/GenBank/DDBJ whole genome shotgun (WGS) entry which is preliminary data.</text>
</comment>
<dbReference type="FunCoup" id="K0KM45">
    <property type="interactions" value="165"/>
</dbReference>
<dbReference type="STRING" id="1206466.K0KM45"/>
<protein>
    <submittedName>
        <fullName evidence="1">54S ribosomal protein L20, mitochondrial</fullName>
    </submittedName>
</protein>
<dbReference type="HOGENOM" id="CLU_089054_1_0_1"/>
<keyword evidence="2" id="KW-1185">Reference proteome</keyword>
<dbReference type="EMBL" id="CAIF01000074">
    <property type="protein sequence ID" value="CCH43257.1"/>
    <property type="molecule type" value="Genomic_DNA"/>
</dbReference>
<dbReference type="PANTHER" id="PTHR28266:SF1">
    <property type="entry name" value="LARGE RIBOSOMAL SUBUNIT PROTEIN ML58"/>
    <property type="match status" value="1"/>
</dbReference>
<reference evidence="1 2" key="1">
    <citation type="journal article" date="2012" name="Eukaryot. Cell">
        <title>Draft genome sequence of Wickerhamomyces ciferrii NRRL Y-1031 F-60-10.</title>
        <authorList>
            <person name="Schneider J."/>
            <person name="Andrea H."/>
            <person name="Blom J."/>
            <person name="Jaenicke S."/>
            <person name="Ruckert C."/>
            <person name="Schorsch C."/>
            <person name="Szczepanowski R."/>
            <person name="Farwick M."/>
            <person name="Goesmann A."/>
            <person name="Puhler A."/>
            <person name="Schaffer S."/>
            <person name="Tauch A."/>
            <person name="Kohler T."/>
            <person name="Brinkrolf K."/>
        </authorList>
    </citation>
    <scope>NUCLEOTIDE SEQUENCE [LARGE SCALE GENOMIC DNA]</scope>
    <source>
        <strain evidence="2">ATCC 14091 / BCRC 22168 / CBS 111 / JCM 3599 / NBRC 0793 / NRRL Y-1031 F-60-10</strain>
    </source>
</reference>
<dbReference type="InterPro" id="IPR024388">
    <property type="entry name" value="Ribosomal_mL58"/>
</dbReference>
<dbReference type="GO" id="GO:0005762">
    <property type="term" value="C:mitochondrial large ribosomal subunit"/>
    <property type="evidence" value="ECO:0007669"/>
    <property type="project" value="TreeGrafter"/>
</dbReference>
<keyword evidence="1" id="KW-0689">Ribosomal protein</keyword>
<gene>
    <name evidence="1" type="ORF">BN7_2805</name>
</gene>
<dbReference type="Proteomes" id="UP000009328">
    <property type="component" value="Unassembled WGS sequence"/>
</dbReference>
<organism evidence="1 2">
    <name type="scientific">Wickerhamomyces ciferrii (strain ATCC 14091 / BCRC 22168 / CBS 111 / JCM 3599 / NBRC 0793 / NRRL Y-1031 F-60-10)</name>
    <name type="common">Yeast</name>
    <name type="synonym">Pichia ciferrii</name>
    <dbReference type="NCBI Taxonomy" id="1206466"/>
    <lineage>
        <taxon>Eukaryota</taxon>
        <taxon>Fungi</taxon>
        <taxon>Dikarya</taxon>
        <taxon>Ascomycota</taxon>
        <taxon>Saccharomycotina</taxon>
        <taxon>Saccharomycetes</taxon>
        <taxon>Phaffomycetales</taxon>
        <taxon>Wickerhamomycetaceae</taxon>
        <taxon>Wickerhamomyces</taxon>
    </lineage>
</organism>
<dbReference type="GO" id="GO:0003735">
    <property type="term" value="F:structural constituent of ribosome"/>
    <property type="evidence" value="ECO:0007669"/>
    <property type="project" value="TreeGrafter"/>
</dbReference>
<keyword evidence="1" id="KW-0687">Ribonucleoprotein</keyword>